<evidence type="ECO:0000256" key="2">
    <source>
        <dbReference type="SAM" id="MobiDB-lite"/>
    </source>
</evidence>
<feature type="region of interest" description="Disordered" evidence="2">
    <location>
        <begin position="1"/>
        <end position="67"/>
    </location>
</feature>
<organism evidence="4 5">
    <name type="scientific">Phytophthora boehmeriae</name>
    <dbReference type="NCBI Taxonomy" id="109152"/>
    <lineage>
        <taxon>Eukaryota</taxon>
        <taxon>Sar</taxon>
        <taxon>Stramenopiles</taxon>
        <taxon>Oomycota</taxon>
        <taxon>Peronosporomycetes</taxon>
        <taxon>Peronosporales</taxon>
        <taxon>Peronosporaceae</taxon>
        <taxon>Phytophthora</taxon>
    </lineage>
</organism>
<dbReference type="GO" id="GO:0005737">
    <property type="term" value="C:cytoplasm"/>
    <property type="evidence" value="ECO:0007669"/>
    <property type="project" value="TreeGrafter"/>
</dbReference>
<sequence>MESQASSDVSDAALQTTGSSLPILRERSSDSDSDSDAQTSPRAPQRRRTEFFQLPRGSSIGYERRRPLHETSDPCLLAANDDDEIHSLDALEAHVEAEEELLDVVIKLERPRPATTLAAVDRKPSSSSSSSSGLNLLSSADGESVQLVRREIPKPPRRNDVPELRTSQVIAENSIRRHRRVPCSWIFTKVGKQTLKTFGDIRNSYFAGWLVACSLFVVLLNAFALIIVSLAYHPSLRHFEDGPDDDTRRVCGHWLRLLRTMHFVGLPNILLIAPVVSSNEFFSLYRAKDKRMIRRPYLLFCEMIVSAQLGFMMYVAVNQLLNVPVIVQCHREVPERQLVLFYSATVLWLVLLRQIVVFCRFLTHLKLQADSTNDSSYTSALGNYTLRFKGFFSFSIVSQRKRFVKEFKKLLYRAVVRGDVLTVETILSEAQSKYRIDRIQDVYQPPVLWFYAFARSAKNPLHIAVKRGNIEIVQLLLDHGLDVNTLDKVVRVNFNVGLVFKVISRILVRTQDGLRSPLKSVLCSVLLPPLHGAVAEGYVDIVRLLISKGADVNAVPRASFYYPAAVLPPIFVADDPQVLRLLVANGANFLQVASVELTDFIRARATPLQQSTFTLRSDLSDYLLECGGDVALTPLHEAAATDNTRKIKWLLARGIDVDTLGERVEGVHHRTPLHWAAVVGKVKAAKLLLKKEDPAVSTTALESLIPFKNRVQFNDFITKRRQESPRSVVFDIDESVFAKRWQVTSPLMTSIMKDGRQLAKEERDGMASIIPVRRRRRHKKVAAVMNEESDGVVSTDDEAVAGSPKRGKMVSYVKQAHSAEFVLVFSPLGAASILREKVKTELQDFGFPCRDLDEDHLVEQLNACRGIVLLVEVPATTGEKGSEEAERSTLARKQATASMTRIITAAQTVSPRKSVYPVLVQDNFLDLSKMYTLARSELFYFVDGGGWARSVGLLVNHLRQKQERTSASGGIILPAM</sequence>
<keyword evidence="3" id="KW-0812">Transmembrane</keyword>
<evidence type="ECO:0000256" key="3">
    <source>
        <dbReference type="SAM" id="Phobius"/>
    </source>
</evidence>
<dbReference type="InterPro" id="IPR002110">
    <property type="entry name" value="Ankyrin_rpt"/>
</dbReference>
<dbReference type="OrthoDB" id="20872at2759"/>
<keyword evidence="1" id="KW-0040">ANK repeat</keyword>
<feature type="transmembrane region" description="Helical" evidence="3">
    <location>
        <begin position="263"/>
        <end position="285"/>
    </location>
</feature>
<feature type="repeat" description="ANK" evidence="1">
    <location>
        <begin position="456"/>
        <end position="488"/>
    </location>
</feature>
<dbReference type="Pfam" id="PF00023">
    <property type="entry name" value="Ank"/>
    <property type="match status" value="2"/>
</dbReference>
<evidence type="ECO:0000313" key="4">
    <source>
        <dbReference type="EMBL" id="KAG7386880.1"/>
    </source>
</evidence>
<feature type="repeat" description="ANK" evidence="1">
    <location>
        <begin position="529"/>
        <end position="557"/>
    </location>
</feature>
<feature type="transmembrane region" description="Helical" evidence="3">
    <location>
        <begin position="206"/>
        <end position="232"/>
    </location>
</feature>
<feature type="transmembrane region" description="Helical" evidence="3">
    <location>
        <begin position="337"/>
        <end position="359"/>
    </location>
</feature>
<feature type="region of interest" description="Disordered" evidence="2">
    <location>
        <begin position="116"/>
        <end position="142"/>
    </location>
</feature>
<evidence type="ECO:0000313" key="5">
    <source>
        <dbReference type="Proteomes" id="UP000693981"/>
    </source>
</evidence>
<proteinExistence type="predicted"/>
<protein>
    <submittedName>
        <fullName evidence="4">Uncharacterized protein</fullName>
    </submittedName>
</protein>
<keyword evidence="5" id="KW-1185">Reference proteome</keyword>
<feature type="compositionally biased region" description="Low complexity" evidence="2">
    <location>
        <begin position="125"/>
        <end position="139"/>
    </location>
</feature>
<dbReference type="EMBL" id="JAGDFL010000497">
    <property type="protein sequence ID" value="KAG7386880.1"/>
    <property type="molecule type" value="Genomic_DNA"/>
</dbReference>
<dbReference type="PROSITE" id="PS50088">
    <property type="entry name" value="ANK_REPEAT"/>
    <property type="match status" value="3"/>
</dbReference>
<name>A0A8T1W3Y4_9STRA</name>
<accession>A0A8T1W3Y4</accession>
<evidence type="ECO:0000256" key="1">
    <source>
        <dbReference type="PROSITE-ProRule" id="PRU00023"/>
    </source>
</evidence>
<gene>
    <name evidence="4" type="ORF">PHYBOEH_008458</name>
</gene>
<feature type="repeat" description="ANK" evidence="1">
    <location>
        <begin position="630"/>
        <end position="662"/>
    </location>
</feature>
<dbReference type="Pfam" id="PF12796">
    <property type="entry name" value="Ank_2"/>
    <property type="match status" value="1"/>
</dbReference>
<keyword evidence="3" id="KW-0472">Membrane</keyword>
<dbReference type="SMART" id="SM00248">
    <property type="entry name" value="ANK"/>
    <property type="match status" value="4"/>
</dbReference>
<dbReference type="PANTHER" id="PTHR24198">
    <property type="entry name" value="ANKYRIN REPEAT AND PROTEIN KINASE DOMAIN-CONTAINING PROTEIN"/>
    <property type="match status" value="1"/>
</dbReference>
<keyword evidence="3" id="KW-1133">Transmembrane helix</keyword>
<dbReference type="PANTHER" id="PTHR24198:SF165">
    <property type="entry name" value="ANKYRIN REPEAT-CONTAINING PROTEIN-RELATED"/>
    <property type="match status" value="1"/>
</dbReference>
<dbReference type="Proteomes" id="UP000693981">
    <property type="component" value="Unassembled WGS sequence"/>
</dbReference>
<dbReference type="AlphaFoldDB" id="A0A8T1W3Y4"/>
<feature type="compositionally biased region" description="Polar residues" evidence="2">
    <location>
        <begin position="1"/>
        <end position="20"/>
    </location>
</feature>
<comment type="caution">
    <text evidence="4">The sequence shown here is derived from an EMBL/GenBank/DDBJ whole genome shotgun (WGS) entry which is preliminary data.</text>
</comment>
<dbReference type="PROSITE" id="PS50297">
    <property type="entry name" value="ANK_REP_REGION"/>
    <property type="match status" value="3"/>
</dbReference>
<reference evidence="4" key="1">
    <citation type="submission" date="2021-02" db="EMBL/GenBank/DDBJ databases">
        <authorList>
            <person name="Palmer J.M."/>
        </authorList>
    </citation>
    <scope>NUCLEOTIDE SEQUENCE</scope>
    <source>
        <strain evidence="4">SCRP23</strain>
    </source>
</reference>